<proteinExistence type="predicted"/>
<keyword evidence="3" id="KW-1185">Reference proteome</keyword>
<reference evidence="2 3" key="1">
    <citation type="submission" date="2016-11" db="EMBL/GenBank/DDBJ databases">
        <authorList>
            <person name="Jaros S."/>
            <person name="Januszkiewicz K."/>
            <person name="Wedrychowicz H."/>
        </authorList>
    </citation>
    <scope>NUCLEOTIDE SEQUENCE [LARGE SCALE GENOMIC DNA]</scope>
    <source>
        <strain evidence="2 3">DSM 18119</strain>
    </source>
</reference>
<dbReference type="EMBL" id="FQUU01000003">
    <property type="protein sequence ID" value="SHE67917.1"/>
    <property type="molecule type" value="Genomic_DNA"/>
</dbReference>
<dbReference type="PANTHER" id="PTHR43328">
    <property type="entry name" value="ACETYLTRANSFERASE-RELATED"/>
    <property type="match status" value="1"/>
</dbReference>
<dbReference type="OrthoDB" id="9799096at2"/>
<dbReference type="STRING" id="1121884.SAMN02745131_00846"/>
<organism evidence="2 3">
    <name type="scientific">Flavisolibacter ginsengisoli DSM 18119</name>
    <dbReference type="NCBI Taxonomy" id="1121884"/>
    <lineage>
        <taxon>Bacteria</taxon>
        <taxon>Pseudomonadati</taxon>
        <taxon>Bacteroidota</taxon>
        <taxon>Chitinophagia</taxon>
        <taxon>Chitinophagales</taxon>
        <taxon>Chitinophagaceae</taxon>
        <taxon>Flavisolibacter</taxon>
    </lineage>
</organism>
<dbReference type="RefSeq" id="WP_072833994.1">
    <property type="nucleotide sequence ID" value="NZ_FQUU01000003.1"/>
</dbReference>
<dbReference type="Gene3D" id="3.40.630.30">
    <property type="match status" value="1"/>
</dbReference>
<dbReference type="PROSITE" id="PS51186">
    <property type="entry name" value="GNAT"/>
    <property type="match status" value="1"/>
</dbReference>
<gene>
    <name evidence="2" type="ORF">SAMN02745131_00846</name>
</gene>
<dbReference type="SUPFAM" id="SSF55729">
    <property type="entry name" value="Acyl-CoA N-acyltransferases (Nat)"/>
    <property type="match status" value="1"/>
</dbReference>
<dbReference type="GO" id="GO:0016747">
    <property type="term" value="F:acyltransferase activity, transferring groups other than amino-acyl groups"/>
    <property type="evidence" value="ECO:0007669"/>
    <property type="project" value="InterPro"/>
</dbReference>
<name>A0A1M4VG25_9BACT</name>
<sequence>MNLKLRLARATDLQMIFRWANDPVVRANAFNPHQITLEDHTKWYNEKMKNRNTIFLILEMNDEPAGQIRYELQEDEIIINYMIATEYRGHGLGNEILGLGEKYLAVIELPENIHKIVGYVKKENIASLKAFNKNNYLCLENEGQNHSGSFRFEKLIQRNAD</sequence>
<evidence type="ECO:0000313" key="3">
    <source>
        <dbReference type="Proteomes" id="UP000184048"/>
    </source>
</evidence>
<evidence type="ECO:0000259" key="1">
    <source>
        <dbReference type="PROSITE" id="PS51186"/>
    </source>
</evidence>
<protein>
    <submittedName>
        <fullName evidence="2">Protein N-acetyltransferase, RimJ/RimL family</fullName>
    </submittedName>
</protein>
<dbReference type="Pfam" id="PF13302">
    <property type="entry name" value="Acetyltransf_3"/>
    <property type="match status" value="1"/>
</dbReference>
<dbReference type="AlphaFoldDB" id="A0A1M4VG25"/>
<dbReference type="InterPro" id="IPR000182">
    <property type="entry name" value="GNAT_dom"/>
</dbReference>
<dbReference type="Proteomes" id="UP000184048">
    <property type="component" value="Unassembled WGS sequence"/>
</dbReference>
<feature type="domain" description="N-acetyltransferase" evidence="1">
    <location>
        <begin position="3"/>
        <end position="161"/>
    </location>
</feature>
<accession>A0A1M4VG25</accession>
<dbReference type="PANTHER" id="PTHR43328:SF1">
    <property type="entry name" value="N-ACETYLTRANSFERASE DOMAIN-CONTAINING PROTEIN"/>
    <property type="match status" value="1"/>
</dbReference>
<keyword evidence="2" id="KW-0808">Transferase</keyword>
<evidence type="ECO:0000313" key="2">
    <source>
        <dbReference type="EMBL" id="SHE67917.1"/>
    </source>
</evidence>
<dbReference type="InterPro" id="IPR016181">
    <property type="entry name" value="Acyl_CoA_acyltransferase"/>
</dbReference>